<evidence type="ECO:0000256" key="6">
    <source>
        <dbReference type="ARBA" id="ARBA00022741"/>
    </source>
</evidence>
<dbReference type="InterPro" id="IPR008271">
    <property type="entry name" value="Ser/Thr_kinase_AS"/>
</dbReference>
<evidence type="ECO:0000256" key="10">
    <source>
        <dbReference type="ARBA" id="ARBA00048679"/>
    </source>
</evidence>
<keyword evidence="8 11" id="KW-0067">ATP-binding</keyword>
<evidence type="ECO:0000256" key="5">
    <source>
        <dbReference type="ARBA" id="ARBA00022679"/>
    </source>
</evidence>
<protein>
    <recommendedName>
        <fullName evidence="2">non-specific serine/threonine protein kinase</fullName>
        <ecNumber evidence="2">2.7.11.1</ecNumber>
    </recommendedName>
</protein>
<dbReference type="InterPro" id="IPR001245">
    <property type="entry name" value="Ser-Thr/Tyr_kinase_cat_dom"/>
</dbReference>
<comment type="subcellular location">
    <subcellularLocation>
        <location evidence="1">Cell membrane</location>
    </subcellularLocation>
</comment>
<dbReference type="FunFam" id="1.10.510.10:FF:001023">
    <property type="entry name" value="Os07g0541700 protein"/>
    <property type="match status" value="1"/>
</dbReference>
<dbReference type="InterPro" id="IPR050823">
    <property type="entry name" value="Plant_Ser_Thr_Prot_Kinase"/>
</dbReference>
<keyword evidence="4 12" id="KW-0723">Serine/threonine-protein kinase</keyword>
<organism evidence="15">
    <name type="scientific">Sesamum radiatum</name>
    <name type="common">Black benniseed</name>
    <dbReference type="NCBI Taxonomy" id="300843"/>
    <lineage>
        <taxon>Eukaryota</taxon>
        <taxon>Viridiplantae</taxon>
        <taxon>Streptophyta</taxon>
        <taxon>Embryophyta</taxon>
        <taxon>Tracheophyta</taxon>
        <taxon>Spermatophyta</taxon>
        <taxon>Magnoliopsida</taxon>
        <taxon>eudicotyledons</taxon>
        <taxon>Gunneridae</taxon>
        <taxon>Pentapetalae</taxon>
        <taxon>asterids</taxon>
        <taxon>lamiids</taxon>
        <taxon>Lamiales</taxon>
        <taxon>Pedaliaceae</taxon>
        <taxon>Sesamum</taxon>
    </lineage>
</organism>
<dbReference type="Gene3D" id="3.30.200.20">
    <property type="entry name" value="Phosphorylase Kinase, domain 1"/>
    <property type="match status" value="1"/>
</dbReference>
<dbReference type="GO" id="GO:0005886">
    <property type="term" value="C:plasma membrane"/>
    <property type="evidence" value="ECO:0007669"/>
    <property type="project" value="UniProtKB-SubCell"/>
</dbReference>
<keyword evidence="6 11" id="KW-0547">Nucleotide-binding</keyword>
<evidence type="ECO:0000256" key="9">
    <source>
        <dbReference type="ARBA" id="ARBA00047899"/>
    </source>
</evidence>
<accession>A0AAW2VPZ2</accession>
<dbReference type="InterPro" id="IPR017441">
    <property type="entry name" value="Protein_kinase_ATP_BS"/>
</dbReference>
<feature type="domain" description="Protein kinase" evidence="14">
    <location>
        <begin position="88"/>
        <end position="274"/>
    </location>
</feature>
<dbReference type="PROSITE" id="PS50011">
    <property type="entry name" value="PROTEIN_KINASE_DOM"/>
    <property type="match status" value="1"/>
</dbReference>
<keyword evidence="3" id="KW-0472">Membrane</keyword>
<comment type="catalytic activity">
    <reaction evidence="9">
        <text>L-threonyl-[protein] + ATP = O-phospho-L-threonyl-[protein] + ADP + H(+)</text>
        <dbReference type="Rhea" id="RHEA:46608"/>
        <dbReference type="Rhea" id="RHEA-COMP:11060"/>
        <dbReference type="Rhea" id="RHEA-COMP:11605"/>
        <dbReference type="ChEBI" id="CHEBI:15378"/>
        <dbReference type="ChEBI" id="CHEBI:30013"/>
        <dbReference type="ChEBI" id="CHEBI:30616"/>
        <dbReference type="ChEBI" id="CHEBI:61977"/>
        <dbReference type="ChEBI" id="CHEBI:456216"/>
        <dbReference type="EC" id="2.7.11.1"/>
    </reaction>
</comment>
<dbReference type="Pfam" id="PF07714">
    <property type="entry name" value="PK_Tyr_Ser-Thr"/>
    <property type="match status" value="1"/>
</dbReference>
<feature type="non-terminal residue" evidence="15">
    <location>
        <position position="274"/>
    </location>
</feature>
<keyword evidence="5" id="KW-0808">Transferase</keyword>
<evidence type="ECO:0000256" key="7">
    <source>
        <dbReference type="ARBA" id="ARBA00022777"/>
    </source>
</evidence>
<dbReference type="GO" id="GO:0005524">
    <property type="term" value="F:ATP binding"/>
    <property type="evidence" value="ECO:0007669"/>
    <property type="project" value="UniProtKB-UniRule"/>
</dbReference>
<dbReference type="FunFam" id="3.30.200.20:FF:000228">
    <property type="entry name" value="Serine/threonine-protein kinase BIK1"/>
    <property type="match status" value="1"/>
</dbReference>
<evidence type="ECO:0000256" key="11">
    <source>
        <dbReference type="PROSITE-ProRule" id="PRU10141"/>
    </source>
</evidence>
<dbReference type="PROSITE" id="PS00108">
    <property type="entry name" value="PROTEIN_KINASE_ST"/>
    <property type="match status" value="1"/>
</dbReference>
<sequence length="274" mass="29723">MGNCFGSEPAVDPKPSSTNLSTPTKQSTPGTSRDYSSGGGLSATSSSAGLSRFSAALSDDAYVAGEILPIPNLKIYSFSDLKNATRNFKSDMVLGVGGFGTVYKGWVDEKTLMPSKIGTGMMVAIKKLNPESMQGFEEWQSEVNFLGRLCHPNLVKLLGYCWEDKELLLIYEFMQKGSLENHLFRRNAAIEPLSWDLRLKIAIGAARGLAFLHTSDKQVIYRDFKASNILLDGSYNAKISDFGLAKLGPSGGDSHVTTRVMGTYGYAAPEYVAT</sequence>
<evidence type="ECO:0000256" key="3">
    <source>
        <dbReference type="ARBA" id="ARBA00022475"/>
    </source>
</evidence>
<proteinExistence type="inferred from homology"/>
<dbReference type="SUPFAM" id="SSF56112">
    <property type="entry name" value="Protein kinase-like (PK-like)"/>
    <property type="match status" value="1"/>
</dbReference>
<evidence type="ECO:0000259" key="14">
    <source>
        <dbReference type="PROSITE" id="PS50011"/>
    </source>
</evidence>
<dbReference type="AlphaFoldDB" id="A0AAW2VPZ2"/>
<evidence type="ECO:0000256" key="4">
    <source>
        <dbReference type="ARBA" id="ARBA00022527"/>
    </source>
</evidence>
<reference evidence="15" key="2">
    <citation type="journal article" date="2024" name="Plant">
        <title>Genomic evolution and insights into agronomic trait innovations of Sesamum species.</title>
        <authorList>
            <person name="Miao H."/>
            <person name="Wang L."/>
            <person name="Qu L."/>
            <person name="Liu H."/>
            <person name="Sun Y."/>
            <person name="Le M."/>
            <person name="Wang Q."/>
            <person name="Wei S."/>
            <person name="Zheng Y."/>
            <person name="Lin W."/>
            <person name="Duan Y."/>
            <person name="Cao H."/>
            <person name="Xiong S."/>
            <person name="Wang X."/>
            <person name="Wei L."/>
            <person name="Li C."/>
            <person name="Ma Q."/>
            <person name="Ju M."/>
            <person name="Zhao R."/>
            <person name="Li G."/>
            <person name="Mu C."/>
            <person name="Tian Q."/>
            <person name="Mei H."/>
            <person name="Zhang T."/>
            <person name="Gao T."/>
            <person name="Zhang H."/>
        </authorList>
    </citation>
    <scope>NUCLEOTIDE SEQUENCE</scope>
    <source>
        <strain evidence="15">G02</strain>
    </source>
</reference>
<evidence type="ECO:0000256" key="2">
    <source>
        <dbReference type="ARBA" id="ARBA00012513"/>
    </source>
</evidence>
<evidence type="ECO:0000256" key="1">
    <source>
        <dbReference type="ARBA" id="ARBA00004236"/>
    </source>
</evidence>
<feature type="compositionally biased region" description="Polar residues" evidence="13">
    <location>
        <begin position="15"/>
        <end position="35"/>
    </location>
</feature>
<feature type="region of interest" description="Disordered" evidence="13">
    <location>
        <begin position="1"/>
        <end position="41"/>
    </location>
</feature>
<evidence type="ECO:0000256" key="13">
    <source>
        <dbReference type="SAM" id="MobiDB-lite"/>
    </source>
</evidence>
<evidence type="ECO:0000313" key="15">
    <source>
        <dbReference type="EMBL" id="KAL0431054.1"/>
    </source>
</evidence>
<dbReference type="PROSITE" id="PS00107">
    <property type="entry name" value="PROTEIN_KINASE_ATP"/>
    <property type="match status" value="1"/>
</dbReference>
<reference evidence="15" key="1">
    <citation type="submission" date="2020-06" db="EMBL/GenBank/DDBJ databases">
        <authorList>
            <person name="Li T."/>
            <person name="Hu X."/>
            <person name="Zhang T."/>
            <person name="Song X."/>
            <person name="Zhang H."/>
            <person name="Dai N."/>
            <person name="Sheng W."/>
            <person name="Hou X."/>
            <person name="Wei L."/>
        </authorList>
    </citation>
    <scope>NUCLEOTIDE SEQUENCE</scope>
    <source>
        <strain evidence="15">G02</strain>
        <tissue evidence="15">Leaf</tissue>
    </source>
</reference>
<name>A0AAW2VPZ2_SESRA</name>
<dbReference type="InterPro" id="IPR011009">
    <property type="entry name" value="Kinase-like_dom_sf"/>
</dbReference>
<feature type="binding site" evidence="11">
    <location>
        <position position="127"/>
    </location>
    <ligand>
        <name>ATP</name>
        <dbReference type="ChEBI" id="CHEBI:30616"/>
    </ligand>
</feature>
<comment type="catalytic activity">
    <reaction evidence="10">
        <text>L-seryl-[protein] + ATP = O-phospho-L-seryl-[protein] + ADP + H(+)</text>
        <dbReference type="Rhea" id="RHEA:17989"/>
        <dbReference type="Rhea" id="RHEA-COMP:9863"/>
        <dbReference type="Rhea" id="RHEA-COMP:11604"/>
        <dbReference type="ChEBI" id="CHEBI:15378"/>
        <dbReference type="ChEBI" id="CHEBI:29999"/>
        <dbReference type="ChEBI" id="CHEBI:30616"/>
        <dbReference type="ChEBI" id="CHEBI:83421"/>
        <dbReference type="ChEBI" id="CHEBI:456216"/>
        <dbReference type="EC" id="2.7.11.1"/>
    </reaction>
</comment>
<dbReference type="EC" id="2.7.11.1" evidence="2"/>
<dbReference type="GO" id="GO:0004674">
    <property type="term" value="F:protein serine/threonine kinase activity"/>
    <property type="evidence" value="ECO:0007669"/>
    <property type="project" value="UniProtKB-KW"/>
</dbReference>
<gene>
    <name evidence="15" type="ORF">Sradi_0731400</name>
</gene>
<dbReference type="InterPro" id="IPR000719">
    <property type="entry name" value="Prot_kinase_dom"/>
</dbReference>
<keyword evidence="3" id="KW-1003">Cell membrane</keyword>
<comment type="caution">
    <text evidence="15">The sequence shown here is derived from an EMBL/GenBank/DDBJ whole genome shotgun (WGS) entry which is preliminary data.</text>
</comment>
<comment type="similarity">
    <text evidence="12">Belongs to the protein kinase superfamily.</text>
</comment>
<dbReference type="PANTHER" id="PTHR45621">
    <property type="entry name" value="OS01G0588500 PROTEIN-RELATED"/>
    <property type="match status" value="1"/>
</dbReference>
<keyword evidence="7 15" id="KW-0418">Kinase</keyword>
<dbReference type="EMBL" id="JACGWJ010000003">
    <property type="protein sequence ID" value="KAL0431054.1"/>
    <property type="molecule type" value="Genomic_DNA"/>
</dbReference>
<evidence type="ECO:0000256" key="12">
    <source>
        <dbReference type="RuleBase" id="RU000304"/>
    </source>
</evidence>
<evidence type="ECO:0000256" key="8">
    <source>
        <dbReference type="ARBA" id="ARBA00022840"/>
    </source>
</evidence>
<dbReference type="Gene3D" id="1.10.510.10">
    <property type="entry name" value="Transferase(Phosphotransferase) domain 1"/>
    <property type="match status" value="1"/>
</dbReference>